<reference evidence="3" key="1">
    <citation type="submission" date="2018-03" db="EMBL/GenBank/DDBJ databases">
        <authorList>
            <person name="Rodrigo-Torres L."/>
            <person name="Arahal R. D."/>
            <person name="Lucena T."/>
        </authorList>
    </citation>
    <scope>NUCLEOTIDE SEQUENCE [LARGE SCALE GENOMIC DNA]</scope>
    <source>
        <strain evidence="3">CECT 8811</strain>
    </source>
</reference>
<evidence type="ECO:0000313" key="3">
    <source>
        <dbReference type="Proteomes" id="UP000244911"/>
    </source>
</evidence>
<dbReference type="RefSeq" id="WP_108858080.1">
    <property type="nucleotide sequence ID" value="NZ_OMOI01000002.1"/>
</dbReference>
<gene>
    <name evidence="2" type="ORF">ALP8811_03048</name>
</gene>
<name>A0A2R8AST2_9RHOB</name>
<evidence type="ECO:0000313" key="2">
    <source>
        <dbReference type="EMBL" id="SPF79113.1"/>
    </source>
</evidence>
<accession>A0A2R8AST2</accession>
<feature type="coiled-coil region" evidence="1">
    <location>
        <begin position="34"/>
        <end position="70"/>
    </location>
</feature>
<dbReference type="Proteomes" id="UP000244911">
    <property type="component" value="Unassembled WGS sequence"/>
</dbReference>
<organism evidence="2 3">
    <name type="scientific">Aliiroseovarius pelagivivens</name>
    <dbReference type="NCBI Taxonomy" id="1639690"/>
    <lineage>
        <taxon>Bacteria</taxon>
        <taxon>Pseudomonadati</taxon>
        <taxon>Pseudomonadota</taxon>
        <taxon>Alphaproteobacteria</taxon>
        <taxon>Rhodobacterales</taxon>
        <taxon>Paracoccaceae</taxon>
        <taxon>Aliiroseovarius</taxon>
    </lineage>
</organism>
<dbReference type="AlphaFoldDB" id="A0A2R8AST2"/>
<dbReference type="EMBL" id="OMOI01000002">
    <property type="protein sequence ID" value="SPF79113.1"/>
    <property type="molecule type" value="Genomic_DNA"/>
</dbReference>
<dbReference type="OrthoDB" id="7744760at2"/>
<protein>
    <submittedName>
        <fullName evidence="2">Uncharacterized protein</fullName>
    </submittedName>
</protein>
<keyword evidence="3" id="KW-1185">Reference proteome</keyword>
<keyword evidence="1" id="KW-0175">Coiled coil</keyword>
<evidence type="ECO:0000256" key="1">
    <source>
        <dbReference type="SAM" id="Coils"/>
    </source>
</evidence>
<proteinExistence type="predicted"/>
<sequence>MDFESSVEKLDKYFKRLSKGKAQKIKPSHVEKVIRKLAKKEDILRAEIEDAKKETKIERLERKLDLLHEQQTRARWLLKEISEQ</sequence>